<dbReference type="InterPro" id="IPR032675">
    <property type="entry name" value="LRR_dom_sf"/>
</dbReference>
<dbReference type="InterPro" id="IPR036047">
    <property type="entry name" value="F-box-like_dom_sf"/>
</dbReference>
<evidence type="ECO:0000313" key="1">
    <source>
        <dbReference type="Proteomes" id="UP000887575"/>
    </source>
</evidence>
<dbReference type="Gene3D" id="3.80.10.10">
    <property type="entry name" value="Ribonuclease Inhibitor"/>
    <property type="match status" value="2"/>
</dbReference>
<protein>
    <recommendedName>
        <fullName evidence="3">F-box domain-containing protein</fullName>
    </recommendedName>
</protein>
<reference evidence="2" key="1">
    <citation type="submission" date="2024-02" db="UniProtKB">
        <authorList>
            <consortium name="WormBaseParasite"/>
        </authorList>
    </citation>
    <scope>IDENTIFICATION</scope>
</reference>
<dbReference type="PANTHER" id="PTHR13318">
    <property type="entry name" value="PARTNER OF PAIRED, ISOFORM B-RELATED"/>
    <property type="match status" value="1"/>
</dbReference>
<dbReference type="GO" id="GO:0019005">
    <property type="term" value="C:SCF ubiquitin ligase complex"/>
    <property type="evidence" value="ECO:0007669"/>
    <property type="project" value="TreeGrafter"/>
</dbReference>
<sequence length="425" mass="47887">MEDVWGEIFSHLDPIDLSRCERVNKEFYCRARNAWSREKVLDTLHKRFQCVDETAIGALLDRTGERMDLIRLGRPSTSQLYTSNFRSSQLEIPSNLHFTGSHARKISQLYRLKRLRFHRMIITLNALEEMQNFPASLEDLTFFACRFEVFSLEEAELAENSMIRLLEKCVKLKTFRIETRWCGWLKASRKLIAALPRSLSELHLNLGDAPELNNLDFIRSMNLTTLGVAQNVFQANALSTLLSMKCLKSLDLSNSRLIDDFTALGQIDSLRELNLSGCYSLFNRSFETICMGCPRLIHLNIDACFRLTRLSLEKIAFLFNLECLSLSGIPAVNDSILVHISGLAHIATLDLSKCPGITSLGVEWSLNSLPSLQFISLRGSSPSAQKCVTPIGSGIFVERDPLPVQFPTPPPAPTSWPPSTVMISS</sequence>
<dbReference type="PANTHER" id="PTHR13318:SF95">
    <property type="entry name" value="F-BOX PROTEIN YLR352W"/>
    <property type="match status" value="1"/>
</dbReference>
<name>A0AAF3JAG1_9BILA</name>
<dbReference type="WBParaSite" id="MBELARI_LOCUS6475">
    <property type="protein sequence ID" value="MBELARI_LOCUS6475"/>
    <property type="gene ID" value="MBELARI_LOCUS6475"/>
</dbReference>
<keyword evidence="1" id="KW-1185">Reference proteome</keyword>
<accession>A0AAF3JAG1</accession>
<evidence type="ECO:0000313" key="2">
    <source>
        <dbReference type="WBParaSite" id="MBELARI_LOCUS6475"/>
    </source>
</evidence>
<proteinExistence type="predicted"/>
<evidence type="ECO:0008006" key="3">
    <source>
        <dbReference type="Google" id="ProtNLM"/>
    </source>
</evidence>
<organism evidence="1 2">
    <name type="scientific">Mesorhabditis belari</name>
    <dbReference type="NCBI Taxonomy" id="2138241"/>
    <lineage>
        <taxon>Eukaryota</taxon>
        <taxon>Metazoa</taxon>
        <taxon>Ecdysozoa</taxon>
        <taxon>Nematoda</taxon>
        <taxon>Chromadorea</taxon>
        <taxon>Rhabditida</taxon>
        <taxon>Rhabditina</taxon>
        <taxon>Rhabditomorpha</taxon>
        <taxon>Rhabditoidea</taxon>
        <taxon>Rhabditidae</taxon>
        <taxon>Mesorhabditinae</taxon>
        <taxon>Mesorhabditis</taxon>
    </lineage>
</organism>
<dbReference type="AlphaFoldDB" id="A0AAF3JAG1"/>
<dbReference type="SUPFAM" id="SSF52047">
    <property type="entry name" value="RNI-like"/>
    <property type="match status" value="1"/>
</dbReference>
<dbReference type="GO" id="GO:0031146">
    <property type="term" value="P:SCF-dependent proteasomal ubiquitin-dependent protein catabolic process"/>
    <property type="evidence" value="ECO:0007669"/>
    <property type="project" value="TreeGrafter"/>
</dbReference>
<dbReference type="Proteomes" id="UP000887575">
    <property type="component" value="Unassembled WGS sequence"/>
</dbReference>
<dbReference type="SUPFAM" id="SSF81383">
    <property type="entry name" value="F-box domain"/>
    <property type="match status" value="1"/>
</dbReference>